<reference evidence="10" key="1">
    <citation type="submission" date="2011-07" db="EMBL/GenBank/DDBJ databases">
        <title>The Genome Sequence of Exophiala (Wangiella) dermatitidis NIH/UT8656.</title>
        <authorList>
            <consortium name="The Broad Institute Genome Sequencing Platform"/>
            <person name="Cuomo C."/>
            <person name="Wang Z."/>
            <person name="Hunicke-Smith S."/>
            <person name="Szanislo P.J."/>
            <person name="Earl A."/>
            <person name="Young S.K."/>
            <person name="Zeng Q."/>
            <person name="Gargeya S."/>
            <person name="Fitzgerald M."/>
            <person name="Haas B."/>
            <person name="Abouelleil A."/>
            <person name="Alvarado L."/>
            <person name="Arachchi H.M."/>
            <person name="Berlin A."/>
            <person name="Brown A."/>
            <person name="Chapman S.B."/>
            <person name="Chen Z."/>
            <person name="Dunbar C."/>
            <person name="Freedman E."/>
            <person name="Gearin G."/>
            <person name="Gellesch M."/>
            <person name="Goldberg J."/>
            <person name="Griggs A."/>
            <person name="Gujja S."/>
            <person name="Heiman D."/>
            <person name="Howarth C."/>
            <person name="Larson L."/>
            <person name="Lui A."/>
            <person name="MacDonald P.J.P."/>
            <person name="Montmayeur A."/>
            <person name="Murphy C."/>
            <person name="Neiman D."/>
            <person name="Pearson M."/>
            <person name="Priest M."/>
            <person name="Roberts A."/>
            <person name="Saif S."/>
            <person name="Shea T."/>
            <person name="Shenoy N."/>
            <person name="Sisk P."/>
            <person name="Stolte C."/>
            <person name="Sykes S."/>
            <person name="Wortman J."/>
            <person name="Nusbaum C."/>
            <person name="Birren B."/>
        </authorList>
    </citation>
    <scope>NUCLEOTIDE SEQUENCE</scope>
    <source>
        <strain evidence="10">NIH/UT8656</strain>
    </source>
</reference>
<evidence type="ECO:0000256" key="3">
    <source>
        <dbReference type="ARBA" id="ARBA00022664"/>
    </source>
</evidence>
<dbReference type="RefSeq" id="XP_009158691.1">
    <property type="nucleotide sequence ID" value="XM_009160443.1"/>
</dbReference>
<accession>H6C3L5</accession>
<feature type="region of interest" description="Disordered" evidence="8">
    <location>
        <begin position="1"/>
        <end position="102"/>
    </location>
</feature>
<organism evidence="10 11">
    <name type="scientific">Exophiala dermatitidis (strain ATCC 34100 / CBS 525.76 / NIH/UT8656)</name>
    <name type="common">Black yeast</name>
    <name type="synonym">Wangiella dermatitidis</name>
    <dbReference type="NCBI Taxonomy" id="858893"/>
    <lineage>
        <taxon>Eukaryota</taxon>
        <taxon>Fungi</taxon>
        <taxon>Dikarya</taxon>
        <taxon>Ascomycota</taxon>
        <taxon>Pezizomycotina</taxon>
        <taxon>Eurotiomycetes</taxon>
        <taxon>Chaetothyriomycetidae</taxon>
        <taxon>Chaetothyriales</taxon>
        <taxon>Herpotrichiellaceae</taxon>
        <taxon>Exophiala</taxon>
    </lineage>
</organism>
<comment type="subcellular location">
    <subcellularLocation>
        <location evidence="1">Nucleus</location>
    </subcellularLocation>
</comment>
<feature type="domain" description="Pinin/SDK/MemA protein" evidence="9">
    <location>
        <begin position="20"/>
        <end position="154"/>
    </location>
</feature>
<proteinExistence type="inferred from homology"/>
<evidence type="ECO:0000256" key="4">
    <source>
        <dbReference type="ARBA" id="ARBA00023015"/>
    </source>
</evidence>
<evidence type="ECO:0000256" key="5">
    <source>
        <dbReference type="ARBA" id="ARBA00023163"/>
    </source>
</evidence>
<comment type="similarity">
    <text evidence="2">Belongs to the pinin family.</text>
</comment>
<evidence type="ECO:0000256" key="8">
    <source>
        <dbReference type="SAM" id="MobiDB-lite"/>
    </source>
</evidence>
<dbReference type="GO" id="GO:0008380">
    <property type="term" value="P:RNA splicing"/>
    <property type="evidence" value="ECO:0007669"/>
    <property type="project" value="UniProtKB-KW"/>
</dbReference>
<feature type="compositionally biased region" description="Basic and acidic residues" evidence="8">
    <location>
        <begin position="63"/>
        <end position="102"/>
    </location>
</feature>
<feature type="region of interest" description="Disordered" evidence="8">
    <location>
        <begin position="170"/>
        <end position="363"/>
    </location>
</feature>
<dbReference type="GeneID" id="20310881"/>
<dbReference type="InParanoid" id="H6C3L5"/>
<evidence type="ECO:0000256" key="2">
    <source>
        <dbReference type="ARBA" id="ARBA00010386"/>
    </source>
</evidence>
<keyword evidence="5" id="KW-0804">Transcription</keyword>
<dbReference type="PANTHER" id="PTHR12707:SF0">
    <property type="entry name" value="PININ"/>
    <property type="match status" value="1"/>
</dbReference>
<evidence type="ECO:0000256" key="7">
    <source>
        <dbReference type="ARBA" id="ARBA00023242"/>
    </source>
</evidence>
<dbReference type="InterPro" id="IPR006786">
    <property type="entry name" value="Pinin_SDK_MemA"/>
</dbReference>
<feature type="compositionally biased region" description="Low complexity" evidence="8">
    <location>
        <begin position="198"/>
        <end position="211"/>
    </location>
</feature>
<dbReference type="OrthoDB" id="330772at2759"/>
<keyword evidence="6" id="KW-0508">mRNA splicing</keyword>
<evidence type="ECO:0000256" key="6">
    <source>
        <dbReference type="ARBA" id="ARBA00023187"/>
    </source>
</evidence>
<keyword evidence="11" id="KW-1185">Reference proteome</keyword>
<name>H6C3L5_EXODN</name>
<evidence type="ECO:0000313" key="10">
    <source>
        <dbReference type="EMBL" id="EHY58230.1"/>
    </source>
</evidence>
<dbReference type="AlphaFoldDB" id="H6C3L5"/>
<dbReference type="OMA" id="MHRRHEK"/>
<protein>
    <recommendedName>
        <fullName evidence="9">Pinin/SDK/MemA protein domain-containing protein</fullName>
    </recommendedName>
</protein>
<dbReference type="Proteomes" id="UP000007304">
    <property type="component" value="Unassembled WGS sequence"/>
</dbReference>
<dbReference type="STRING" id="858893.H6C3L5"/>
<feature type="compositionally biased region" description="Basic and acidic residues" evidence="8">
    <location>
        <begin position="212"/>
        <end position="234"/>
    </location>
</feature>
<dbReference type="Pfam" id="PF04696">
    <property type="entry name" value="Pinin_SDK_memA"/>
    <property type="match status" value="1"/>
</dbReference>
<dbReference type="GO" id="GO:0006397">
    <property type="term" value="P:mRNA processing"/>
    <property type="evidence" value="ECO:0007669"/>
    <property type="project" value="UniProtKB-KW"/>
</dbReference>
<feature type="compositionally biased region" description="Polar residues" evidence="8">
    <location>
        <begin position="247"/>
        <end position="261"/>
    </location>
</feature>
<keyword evidence="4" id="KW-0805">Transcription regulation</keyword>
<keyword evidence="7" id="KW-0539">Nucleus</keyword>
<evidence type="ECO:0000313" key="11">
    <source>
        <dbReference type="Proteomes" id="UP000007304"/>
    </source>
</evidence>
<keyword evidence="3" id="KW-0507">mRNA processing</keyword>
<dbReference type="eggNOG" id="KOG3756">
    <property type="taxonomic scope" value="Eukaryota"/>
</dbReference>
<dbReference type="PANTHER" id="PTHR12707">
    <property type="entry name" value="PINN"/>
    <property type="match status" value="1"/>
</dbReference>
<dbReference type="InterPro" id="IPR039853">
    <property type="entry name" value="Pinin"/>
</dbReference>
<dbReference type="EMBL" id="JH226134">
    <property type="protein sequence ID" value="EHY58230.1"/>
    <property type="molecule type" value="Genomic_DNA"/>
</dbReference>
<dbReference type="VEuPathDB" id="FungiDB:HMPREF1120_06242"/>
<dbReference type="HOGENOM" id="CLU_049352_2_1_1"/>
<dbReference type="GO" id="GO:0071013">
    <property type="term" value="C:catalytic step 2 spliceosome"/>
    <property type="evidence" value="ECO:0007669"/>
    <property type="project" value="TreeGrafter"/>
</dbReference>
<evidence type="ECO:0000259" key="9">
    <source>
        <dbReference type="Pfam" id="PF04696"/>
    </source>
</evidence>
<feature type="compositionally biased region" description="Basic and acidic residues" evidence="8">
    <location>
        <begin position="304"/>
        <end position="363"/>
    </location>
</feature>
<gene>
    <name evidence="10" type="ORF">HMPREF1120_06242</name>
</gene>
<evidence type="ECO:0000256" key="1">
    <source>
        <dbReference type="ARBA" id="ARBA00004123"/>
    </source>
</evidence>
<sequence length="363" mass="40931">MSPPPPRQAEPRRRPGASLEQDKSRNRRLFGALLGTLSQASQPARPSRKASGVGGGTAATIERNSRRDDIKNRQRERLKRKTEELSEQARRKREDLNRATRIEQTHWDEEGMYIRHRNLRATARFLRTVTEPKLYYKPWELRRHEEETIQRQIEEAEETIRRELDEFNAKRRQQEQQQQHEQTQKDGVKKEESEDNAPRPNTSPSINNINPNHDRNRDQDHEDQQATRSHDLERPNGSLDGQDSGRRTQNGAGTENTQIQPDTGGAGQSASDTAAPTNFLDAADNEASIPDASDTAGEPGPSASERRTDGQSEGDGQEKESATSDPGRDKGGPRPDEAANRDQTDDHGGEGELEQGREDDVIY</sequence>
<feature type="compositionally biased region" description="Basic and acidic residues" evidence="8">
    <location>
        <begin position="182"/>
        <end position="192"/>
    </location>
</feature>